<accession>A0AB73MAX9</accession>
<organism evidence="2 3">
    <name type="scientific">Mycobacteroides chelonae</name>
    <name type="common">Mycobacterium chelonae</name>
    <dbReference type="NCBI Taxonomy" id="1774"/>
    <lineage>
        <taxon>Bacteria</taxon>
        <taxon>Bacillati</taxon>
        <taxon>Actinomycetota</taxon>
        <taxon>Actinomycetes</taxon>
        <taxon>Mycobacteriales</taxon>
        <taxon>Mycobacteriaceae</taxon>
        <taxon>Mycobacteroides</taxon>
    </lineage>
</organism>
<reference evidence="2 3" key="1">
    <citation type="submission" date="2016-10" db="EMBL/GenBank/DDBJ databases">
        <title>Evaluation of Human, Animal and Environmental Mycobacterium chelonae Isolates by Core Genome Phylogenomic Analysis, Targeted Gene Comparison, and Anti-microbial Susceptibility Patterns: A Tale of Mistaken Identities.</title>
        <authorList>
            <person name="Fogelson S.B."/>
            <person name="Camus A.C."/>
            <person name="Lorenz W."/>
            <person name="Vasireddy R."/>
            <person name="Vasireddy S."/>
            <person name="Smith T."/>
            <person name="Brown-Elliott B.A."/>
            <person name="Wallace R.J.Jr."/>
            <person name="Hasan N.A."/>
            <person name="Reischl U."/>
            <person name="Sanchez S."/>
        </authorList>
    </citation>
    <scope>NUCLEOTIDE SEQUENCE [LARGE SCALE GENOMIC DNA]</scope>
    <source>
        <strain evidence="2 3">42895</strain>
    </source>
</reference>
<name>A0AB73MAX9_MYCCH</name>
<feature type="compositionally biased region" description="Acidic residues" evidence="1">
    <location>
        <begin position="41"/>
        <end position="52"/>
    </location>
</feature>
<feature type="compositionally biased region" description="Basic and acidic residues" evidence="1">
    <location>
        <begin position="31"/>
        <end position="40"/>
    </location>
</feature>
<sequence length="140" mass="16306">MSDIAHLHPLMQEALRTGAVPSREELARLLGKKIEDIPRPDDEDEKNTAELEDPDAEVFRARYRAMVDERLADWLADERERDAGSLFDLGDRTVPVDVRQQIEQDCQRRIQQEWRTYLQRRDDPDDDDGGSPTSWMQSVQ</sequence>
<evidence type="ECO:0000256" key="1">
    <source>
        <dbReference type="SAM" id="MobiDB-lite"/>
    </source>
</evidence>
<dbReference type="Proteomes" id="UP000180113">
    <property type="component" value="Unassembled WGS sequence"/>
</dbReference>
<evidence type="ECO:0000313" key="3">
    <source>
        <dbReference type="Proteomes" id="UP000180113"/>
    </source>
</evidence>
<dbReference type="RefSeq" id="WP_057965010.1">
    <property type="nucleotide sequence ID" value="NZ_JAPDRD010000001.1"/>
</dbReference>
<comment type="caution">
    <text evidence="2">The sequence shown here is derived from an EMBL/GenBank/DDBJ whole genome shotgun (WGS) entry which is preliminary data.</text>
</comment>
<dbReference type="EMBL" id="MLHW01000001">
    <property type="protein sequence ID" value="OHT55238.1"/>
    <property type="molecule type" value="Genomic_DNA"/>
</dbReference>
<feature type="region of interest" description="Disordered" evidence="1">
    <location>
        <begin position="31"/>
        <end position="52"/>
    </location>
</feature>
<evidence type="ECO:0000313" key="2">
    <source>
        <dbReference type="EMBL" id="OHT55238.1"/>
    </source>
</evidence>
<gene>
    <name evidence="2" type="ORF">BKG62_03445</name>
</gene>
<dbReference type="AlphaFoldDB" id="A0AB73MAX9"/>
<feature type="region of interest" description="Disordered" evidence="1">
    <location>
        <begin position="114"/>
        <end position="140"/>
    </location>
</feature>
<protein>
    <submittedName>
        <fullName evidence="2">Uncharacterized protein</fullName>
    </submittedName>
</protein>
<feature type="compositionally biased region" description="Polar residues" evidence="1">
    <location>
        <begin position="131"/>
        <end position="140"/>
    </location>
</feature>
<proteinExistence type="predicted"/>